<reference evidence="1 2" key="1">
    <citation type="journal article" date="2021" name="Hortic Res">
        <title>High-quality reference genome and annotation aids understanding of berry development for evergreen blueberry (Vaccinium darrowii).</title>
        <authorList>
            <person name="Yu J."/>
            <person name="Hulse-Kemp A.M."/>
            <person name="Babiker E."/>
            <person name="Staton M."/>
        </authorList>
    </citation>
    <scope>NUCLEOTIDE SEQUENCE [LARGE SCALE GENOMIC DNA]</scope>
    <source>
        <strain evidence="2">cv. NJ 8807/NJ 8810</strain>
        <tissue evidence="1">Young leaf</tissue>
    </source>
</reference>
<keyword evidence="2" id="KW-1185">Reference proteome</keyword>
<evidence type="ECO:0000313" key="1">
    <source>
        <dbReference type="EMBL" id="KAH7856818.1"/>
    </source>
</evidence>
<accession>A0ACB7YTM8</accession>
<gene>
    <name evidence="1" type="ORF">Vadar_005848</name>
</gene>
<protein>
    <submittedName>
        <fullName evidence="1">Uncharacterized protein</fullName>
    </submittedName>
</protein>
<dbReference type="EMBL" id="CM037153">
    <property type="protein sequence ID" value="KAH7856818.1"/>
    <property type="molecule type" value="Genomic_DNA"/>
</dbReference>
<organism evidence="1 2">
    <name type="scientific">Vaccinium darrowii</name>
    <dbReference type="NCBI Taxonomy" id="229202"/>
    <lineage>
        <taxon>Eukaryota</taxon>
        <taxon>Viridiplantae</taxon>
        <taxon>Streptophyta</taxon>
        <taxon>Embryophyta</taxon>
        <taxon>Tracheophyta</taxon>
        <taxon>Spermatophyta</taxon>
        <taxon>Magnoliopsida</taxon>
        <taxon>eudicotyledons</taxon>
        <taxon>Gunneridae</taxon>
        <taxon>Pentapetalae</taxon>
        <taxon>asterids</taxon>
        <taxon>Ericales</taxon>
        <taxon>Ericaceae</taxon>
        <taxon>Vaccinioideae</taxon>
        <taxon>Vaccinieae</taxon>
        <taxon>Vaccinium</taxon>
    </lineage>
</organism>
<evidence type="ECO:0000313" key="2">
    <source>
        <dbReference type="Proteomes" id="UP000828048"/>
    </source>
</evidence>
<proteinExistence type="predicted"/>
<comment type="caution">
    <text evidence="1">The sequence shown here is derived from an EMBL/GenBank/DDBJ whole genome shotgun (WGS) entry which is preliminary data.</text>
</comment>
<name>A0ACB7YTM8_9ERIC</name>
<sequence>MARGRLRLAFFALFLLFLTASSESEQVRLALIQFMENLSPGNLERGPGFGWNSTSDPCTAKWQGVTCDGELLVKKIVLNGLNLTGVLNATALCTAPLLSVLSLHDNGIGGSIPGEISNCRNLSHLYLNSNGFSGDLPSSFSQLRNLKRLVLSNNSFSGPLPNMSGVSVLSYLVQNNQFSGVIPELDFSTLELFNVSYNNLSGPIPDVGGRFTSSSFLGNPELCGKPLSNVCPPPPPPPPPSPPPPLFFSGTPPPSPLPLPPPPHHKTKRKILFILYAGCALLALVIVSLVALFLIKKKRPAIEKKEEVVKKDQVAAKGVEVYEANSKDGGNFSELNADEDEYSTKSMESLTSASSLVVLSSPLVEGLTFKELLGAPAELVGRGNGGSLYMVKLVGGVNLAVKRVKNWEISKEDFEKRMERIDQVKHPNVLPALAYYCSKHERLLVYEFQQNGSLFSLLHGSQNSQRFNWGSRVNLAAKIADALAFAHQTLHDDGIAHGNLKSSNILLNKDMEPCISEYGLKPVENPKNQTIISQTNRFKSDVYGFGVILLELLAGYEVQNDGFDLASWVQSVVSEDQKKLEVFDKALVLEGASEERLVKMMQVALKCLSPFPDDRPSIDEVDTMIRSIKEEEEEDGRSTSFDRVIK</sequence>
<dbReference type="Proteomes" id="UP000828048">
    <property type="component" value="Chromosome 3"/>
</dbReference>